<evidence type="ECO:0000313" key="1">
    <source>
        <dbReference type="EMBL" id="KAI8431044.1"/>
    </source>
</evidence>
<name>A0ACC0K3N6_CHOFU</name>
<reference evidence="1 2" key="1">
    <citation type="journal article" date="2022" name="Genome Biol. Evol.">
        <title>The Spruce Budworm Genome: Reconstructing the Evolutionary History of Antifreeze Proteins.</title>
        <authorList>
            <person name="Beliveau C."/>
            <person name="Gagne P."/>
            <person name="Picq S."/>
            <person name="Vernygora O."/>
            <person name="Keeling C.I."/>
            <person name="Pinkney K."/>
            <person name="Doucet D."/>
            <person name="Wen F."/>
            <person name="Johnston J.S."/>
            <person name="Maaroufi H."/>
            <person name="Boyle B."/>
            <person name="Laroche J."/>
            <person name="Dewar K."/>
            <person name="Juretic N."/>
            <person name="Blackburn G."/>
            <person name="Nisole A."/>
            <person name="Brunet B."/>
            <person name="Brandao M."/>
            <person name="Lumley L."/>
            <person name="Duan J."/>
            <person name="Quan G."/>
            <person name="Lucarotti C.J."/>
            <person name="Roe A.D."/>
            <person name="Sperling F.A.H."/>
            <person name="Levesque R.C."/>
            <person name="Cusson M."/>
        </authorList>
    </citation>
    <scope>NUCLEOTIDE SEQUENCE [LARGE SCALE GENOMIC DNA]</scope>
    <source>
        <strain evidence="1">Glfc:IPQL:Cfum</strain>
    </source>
</reference>
<protein>
    <submittedName>
        <fullName evidence="1">Uncharacterized protein</fullName>
    </submittedName>
</protein>
<evidence type="ECO:0000313" key="2">
    <source>
        <dbReference type="Proteomes" id="UP001064048"/>
    </source>
</evidence>
<accession>A0ACC0K3N6</accession>
<dbReference type="EMBL" id="CM046131">
    <property type="protein sequence ID" value="KAI8431044.1"/>
    <property type="molecule type" value="Genomic_DNA"/>
</dbReference>
<keyword evidence="2" id="KW-1185">Reference proteome</keyword>
<organism evidence="1 2">
    <name type="scientific">Choristoneura fumiferana</name>
    <name type="common">Spruce budworm moth</name>
    <name type="synonym">Archips fumiferana</name>
    <dbReference type="NCBI Taxonomy" id="7141"/>
    <lineage>
        <taxon>Eukaryota</taxon>
        <taxon>Metazoa</taxon>
        <taxon>Ecdysozoa</taxon>
        <taxon>Arthropoda</taxon>
        <taxon>Hexapoda</taxon>
        <taxon>Insecta</taxon>
        <taxon>Pterygota</taxon>
        <taxon>Neoptera</taxon>
        <taxon>Endopterygota</taxon>
        <taxon>Lepidoptera</taxon>
        <taxon>Glossata</taxon>
        <taxon>Ditrysia</taxon>
        <taxon>Tortricoidea</taxon>
        <taxon>Tortricidae</taxon>
        <taxon>Tortricinae</taxon>
        <taxon>Choristoneura</taxon>
    </lineage>
</organism>
<comment type="caution">
    <text evidence="1">The sequence shown here is derived from an EMBL/GenBank/DDBJ whole genome shotgun (WGS) entry which is preliminary data.</text>
</comment>
<proteinExistence type="predicted"/>
<gene>
    <name evidence="1" type="ORF">MSG28_001114</name>
</gene>
<sequence length="308" mass="34961">MCSNLELRVEAGPSTGPQLSVLNDVISPELLARTVPTIEQVNINQSTGVHIGPKFEIVTVTQIVECSEPNRANRHPPDRDKKKKNKIWIRFCWAGIILALLITIALLIHLIIIAKTTESLLPPEAPWRVTREMWDAIFAPSNRTLDEYSPIRLVVIHHTVSPECFDFDSCAAAMRNLQEYFLTMSFLGYDLPYNFVIGNDGRVYDSLLWNREGMHTRLYNKCSIGIAFMGDYRENIQGFSRVTERQISRLHMLLQEGVDLGHLRPDYSIVGAMDLAPTISPGGILYNAIRSLPQYDRTDFRTLTCDEI</sequence>
<dbReference type="Proteomes" id="UP001064048">
    <property type="component" value="Chromosome Z"/>
</dbReference>